<sequence>MREPAGKCRNCDTLIYCSGGFLEGVVNNDQTLCCFTCANQTSTEKPTVSLRSYHPEWPVLFEQEQELIAESLGENALGIEHIGSTAIPGLQAKPIIDIMAGIRSLASYDSYIPHLSAIGYMYVPKPELVERRFFKKKKETQTFHLHLCEFGGKEWEEKLLFRDYLRQHPEAMEEYNSLKQTLAIRYQKDRPSYTKSKEPFISSIIQKAKKK</sequence>
<dbReference type="eggNOG" id="COG2320">
    <property type="taxonomic scope" value="Bacteria"/>
</dbReference>
<dbReference type="PATRIC" id="fig|866895.3.peg.4017"/>
<dbReference type="HOGENOM" id="CLU_086407_4_1_9"/>
<dbReference type="AlphaFoldDB" id="I0JT44"/>
<gene>
    <name evidence="1" type="primary">yqkA</name>
    <name evidence="1" type="ordered locus">HBHAL_4979</name>
</gene>
<dbReference type="PANTHER" id="PTHR34822">
    <property type="entry name" value="GRPB DOMAIN PROTEIN (AFU_ORTHOLOGUE AFUA_1G01530)"/>
    <property type="match status" value="1"/>
</dbReference>
<organism evidence="1 2">
    <name type="scientific">Halobacillus halophilus (strain ATCC 35676 / DSM 2266 / JCM 20832 / KCTC 3685 / LMG 17431 / NBRC 102448 / NCIMB 2269)</name>
    <name type="common">Sporosarcina halophila</name>
    <dbReference type="NCBI Taxonomy" id="866895"/>
    <lineage>
        <taxon>Bacteria</taxon>
        <taxon>Bacillati</taxon>
        <taxon>Bacillota</taxon>
        <taxon>Bacilli</taxon>
        <taxon>Bacillales</taxon>
        <taxon>Bacillaceae</taxon>
        <taxon>Halobacillus</taxon>
    </lineage>
</organism>
<dbReference type="SUPFAM" id="SSF81301">
    <property type="entry name" value="Nucleotidyltransferase"/>
    <property type="match status" value="1"/>
</dbReference>
<dbReference type="KEGG" id="hhd:HBHAL_4979"/>
<dbReference type="Proteomes" id="UP000007397">
    <property type="component" value="Chromosome"/>
</dbReference>
<evidence type="ECO:0008006" key="3">
    <source>
        <dbReference type="Google" id="ProtNLM"/>
    </source>
</evidence>
<protein>
    <recommendedName>
        <fullName evidence="3">GrpB family protein</fullName>
    </recommendedName>
</protein>
<dbReference type="InterPro" id="IPR007344">
    <property type="entry name" value="GrpB/CoaE"/>
</dbReference>
<evidence type="ECO:0000313" key="2">
    <source>
        <dbReference type="Proteomes" id="UP000007397"/>
    </source>
</evidence>
<keyword evidence="2" id="KW-1185">Reference proteome</keyword>
<reference evidence="1 2" key="1">
    <citation type="journal article" date="2013" name="Environ. Microbiol.">
        <title>Chloride and organic osmolytes: a hybrid strategy to cope with elevated salinities by the moderately halophilic, chloride-dependent bacterium Halobacillus halophilus.</title>
        <authorList>
            <person name="Saum S.H."/>
            <person name="Pfeiffer F."/>
            <person name="Palm P."/>
            <person name="Rampp M."/>
            <person name="Schuster S.C."/>
            <person name="Muller V."/>
            <person name="Oesterhelt D."/>
        </authorList>
    </citation>
    <scope>NUCLEOTIDE SEQUENCE [LARGE SCALE GENOMIC DNA]</scope>
    <source>
        <strain evidence="2">ATCC 35676 / DSM 2266 / JCM 20832 / KCTC 3685 / LMG 17431 / NBRC 102448 / NCIMB 2269</strain>
    </source>
</reference>
<dbReference type="Pfam" id="PF04229">
    <property type="entry name" value="GrpB"/>
    <property type="match status" value="1"/>
</dbReference>
<proteinExistence type="predicted"/>
<accession>I0JT44</accession>
<dbReference type="EMBL" id="HE717023">
    <property type="protein sequence ID" value="CCG47316.1"/>
    <property type="molecule type" value="Genomic_DNA"/>
</dbReference>
<dbReference type="STRING" id="866895.HBHAL_4979"/>
<evidence type="ECO:0000313" key="1">
    <source>
        <dbReference type="EMBL" id="CCG47316.1"/>
    </source>
</evidence>
<dbReference type="RefSeq" id="WP_014645200.1">
    <property type="nucleotide sequence ID" value="NC_017668.1"/>
</dbReference>
<dbReference type="InterPro" id="IPR043519">
    <property type="entry name" value="NT_sf"/>
</dbReference>
<dbReference type="Gene3D" id="3.30.460.10">
    <property type="entry name" value="Beta Polymerase, domain 2"/>
    <property type="match status" value="1"/>
</dbReference>
<dbReference type="PANTHER" id="PTHR34822:SF1">
    <property type="entry name" value="GRPB FAMILY PROTEIN"/>
    <property type="match status" value="1"/>
</dbReference>
<name>I0JT44_HALH3</name>